<name>A0ABQ8C9G0_BRANA</name>
<evidence type="ECO:0000313" key="3">
    <source>
        <dbReference type="Proteomes" id="UP000824890"/>
    </source>
</evidence>
<keyword evidence="1" id="KW-1133">Transmembrane helix</keyword>
<accession>A0ABQ8C9G0</accession>
<protein>
    <submittedName>
        <fullName evidence="2">Uncharacterized protein</fullName>
    </submittedName>
</protein>
<keyword evidence="3" id="KW-1185">Reference proteome</keyword>
<dbReference type="Proteomes" id="UP000824890">
    <property type="component" value="Unassembled WGS sequence"/>
</dbReference>
<reference evidence="2 3" key="1">
    <citation type="submission" date="2021-05" db="EMBL/GenBank/DDBJ databases">
        <title>Genome Assembly of Synthetic Allotetraploid Brassica napus Reveals Homoeologous Exchanges between Subgenomes.</title>
        <authorList>
            <person name="Davis J.T."/>
        </authorList>
    </citation>
    <scope>NUCLEOTIDE SEQUENCE [LARGE SCALE GENOMIC DNA]</scope>
    <source>
        <strain evidence="3">cv. Da-Ae</strain>
        <tissue evidence="2">Seedling</tissue>
    </source>
</reference>
<evidence type="ECO:0000313" key="2">
    <source>
        <dbReference type="EMBL" id="KAH0913678.1"/>
    </source>
</evidence>
<dbReference type="EMBL" id="JAGKQM010000009">
    <property type="protein sequence ID" value="KAH0913678.1"/>
    <property type="molecule type" value="Genomic_DNA"/>
</dbReference>
<keyword evidence="1" id="KW-0472">Membrane</keyword>
<evidence type="ECO:0000256" key="1">
    <source>
        <dbReference type="SAM" id="Phobius"/>
    </source>
</evidence>
<feature type="transmembrane region" description="Helical" evidence="1">
    <location>
        <begin position="15"/>
        <end position="32"/>
    </location>
</feature>
<gene>
    <name evidence="2" type="ORF">HID58_036999</name>
</gene>
<sequence length="127" mass="14235">MLEVLKALLLGSVPLPPLALIFMHCVPMLGFMQLSERLRCRSLCIKTNCDHLSSDDLILLGKKGNIMRDAQKCVKKENLNRLEGNHIVYDTDKQSCEELVSTTMKLPLLSCLSPSSIHRGKEIDKIS</sequence>
<organism evidence="2 3">
    <name type="scientific">Brassica napus</name>
    <name type="common">Rape</name>
    <dbReference type="NCBI Taxonomy" id="3708"/>
    <lineage>
        <taxon>Eukaryota</taxon>
        <taxon>Viridiplantae</taxon>
        <taxon>Streptophyta</taxon>
        <taxon>Embryophyta</taxon>
        <taxon>Tracheophyta</taxon>
        <taxon>Spermatophyta</taxon>
        <taxon>Magnoliopsida</taxon>
        <taxon>eudicotyledons</taxon>
        <taxon>Gunneridae</taxon>
        <taxon>Pentapetalae</taxon>
        <taxon>rosids</taxon>
        <taxon>malvids</taxon>
        <taxon>Brassicales</taxon>
        <taxon>Brassicaceae</taxon>
        <taxon>Brassiceae</taxon>
        <taxon>Brassica</taxon>
    </lineage>
</organism>
<proteinExistence type="predicted"/>
<comment type="caution">
    <text evidence="2">The sequence shown here is derived from an EMBL/GenBank/DDBJ whole genome shotgun (WGS) entry which is preliminary data.</text>
</comment>
<keyword evidence="1" id="KW-0812">Transmembrane</keyword>